<evidence type="ECO:0000313" key="3">
    <source>
        <dbReference type="EMBL" id="PJE80729.1"/>
    </source>
</evidence>
<protein>
    <submittedName>
        <fullName evidence="3">Regulator of sigma D</fullName>
    </submittedName>
</protein>
<dbReference type="PIRSF" id="PIRSF016548">
    <property type="entry name" value="Rsd_AlgQ"/>
    <property type="match status" value="1"/>
</dbReference>
<comment type="caution">
    <text evidence="3">The sequence shown here is derived from an EMBL/GenBank/DDBJ whole genome shotgun (WGS) entry which is preliminary data.</text>
</comment>
<gene>
    <name evidence="3" type="primary">rsd</name>
    <name evidence="3" type="ORF">CI610_00279</name>
</gene>
<dbReference type="Pfam" id="PF04353">
    <property type="entry name" value="Rsd_AlgQ"/>
    <property type="match status" value="1"/>
</dbReference>
<proteinExistence type="predicted"/>
<reference evidence="3" key="1">
    <citation type="journal article" date="2017" name="Appl. Environ. Microbiol.">
        <title>Molecular characterization of an Endozoicomonas-like organism causing infection in king scallop Pecten maximus L.</title>
        <authorList>
            <person name="Cano I."/>
            <person name="van Aerle R."/>
            <person name="Ross S."/>
            <person name="Verner-Jeffreys D.W."/>
            <person name="Paley R.K."/>
            <person name="Rimmer G."/>
            <person name="Ryder D."/>
            <person name="Hooper P."/>
            <person name="Stone D."/>
            <person name="Feist S.W."/>
        </authorList>
    </citation>
    <scope>NUCLEOTIDE SEQUENCE</scope>
</reference>
<dbReference type="NCBIfam" id="NF008723">
    <property type="entry name" value="PRK11718.1"/>
    <property type="match status" value="1"/>
</dbReference>
<dbReference type="EMBL" id="NSIT01000007">
    <property type="protein sequence ID" value="PJE80729.1"/>
    <property type="molecule type" value="Genomic_DNA"/>
</dbReference>
<sequence>MLEGCRSARARWGGQSEVIDQLLNERQELIVLYCSINGMEPFMEDRRPVSNKLKELCQLMVDYISAGHFEVYEGVLQTLLNTGKQESVRSIYSRIEGNTERCLEFNDHCEQIGNLQQLKDALSQLGETLEERFMLEDQLLESMQTTQKTEL</sequence>
<dbReference type="InterPro" id="IPR007448">
    <property type="entry name" value="Sigma70_reg_Rsd_AlgQ"/>
</dbReference>
<organism evidence="3">
    <name type="scientific">invertebrate metagenome</name>
    <dbReference type="NCBI Taxonomy" id="1711999"/>
    <lineage>
        <taxon>unclassified sequences</taxon>
        <taxon>metagenomes</taxon>
        <taxon>organismal metagenomes</taxon>
    </lineage>
</organism>
<evidence type="ECO:0000256" key="2">
    <source>
        <dbReference type="ARBA" id="ARBA00023163"/>
    </source>
</evidence>
<accession>A0A2H9TC13</accession>
<dbReference type="GO" id="GO:0006355">
    <property type="term" value="P:regulation of DNA-templated transcription"/>
    <property type="evidence" value="ECO:0007669"/>
    <property type="project" value="InterPro"/>
</dbReference>
<dbReference type="AlphaFoldDB" id="A0A2H9TC13"/>
<dbReference type="Gene3D" id="1.20.120.1370">
    <property type="entry name" value="Regulator of RNA polymerase sigma(70) subunit, domain 4"/>
    <property type="match status" value="1"/>
</dbReference>
<evidence type="ECO:0000256" key="1">
    <source>
        <dbReference type="ARBA" id="ARBA00023015"/>
    </source>
</evidence>
<keyword evidence="2" id="KW-0804">Transcription</keyword>
<name>A0A2H9TC13_9ZZZZ</name>
<dbReference type="InterPro" id="IPR038309">
    <property type="entry name" value="Rsd/AlgQ_sf"/>
</dbReference>
<keyword evidence="1" id="KW-0805">Transcription regulation</keyword>